<dbReference type="Gene3D" id="2.130.10.10">
    <property type="entry name" value="YVTN repeat-like/Quinoprotein amine dehydrogenase"/>
    <property type="match status" value="2"/>
</dbReference>
<keyword evidence="3" id="KW-1185">Reference proteome</keyword>
<dbReference type="Gene3D" id="3.40.50.12090">
    <property type="match status" value="1"/>
</dbReference>
<dbReference type="InterPro" id="IPR007253">
    <property type="entry name" value="Cell_wall-bd_2"/>
</dbReference>
<organism evidence="2 3">
    <name type="scientific">Herbiconiux aconitum</name>
    <dbReference type="NCBI Taxonomy" id="2970913"/>
    <lineage>
        <taxon>Bacteria</taxon>
        <taxon>Bacillati</taxon>
        <taxon>Actinomycetota</taxon>
        <taxon>Actinomycetes</taxon>
        <taxon>Micrococcales</taxon>
        <taxon>Microbacteriaceae</taxon>
        <taxon>Herbiconiux</taxon>
    </lineage>
</organism>
<dbReference type="Proteomes" id="UP001165584">
    <property type="component" value="Unassembled WGS sequence"/>
</dbReference>
<dbReference type="PANTHER" id="PTHR47197">
    <property type="entry name" value="PROTEIN NIRF"/>
    <property type="match status" value="1"/>
</dbReference>
<evidence type="ECO:0000256" key="1">
    <source>
        <dbReference type="SAM" id="SignalP"/>
    </source>
</evidence>
<dbReference type="Pfam" id="PF04122">
    <property type="entry name" value="CW_binding_2"/>
    <property type="match status" value="3"/>
</dbReference>
<dbReference type="InterPro" id="IPR051200">
    <property type="entry name" value="Host-pathogen_enzymatic-act"/>
</dbReference>
<keyword evidence="1" id="KW-0732">Signal</keyword>
<dbReference type="InterPro" id="IPR011045">
    <property type="entry name" value="N2O_reductase_N"/>
</dbReference>
<dbReference type="PANTHER" id="PTHR47197:SF3">
    <property type="entry name" value="DIHYDRO-HEME D1 DEHYDROGENASE"/>
    <property type="match status" value="1"/>
</dbReference>
<feature type="signal peptide" evidence="1">
    <location>
        <begin position="1"/>
        <end position="32"/>
    </location>
</feature>
<sequence>MKLSRRTSFPLFGITLGASLALATVVPTTAHAATPVRQVIPHDSATGIGDNPFDVAVDTGLHKAYVLNNGDKTISVIDTQNDAVVTVIGRGTPAGIGRSLTHVAIDSSAHEAYVVDVSGQTVTVIDTSTDKIVRVIQPDRTQGIGSIPMGVGIDSMTHRAYVANHGDSTVSVIDTVSHSVVKVMALAAGSNPNGIAVDQIAHRAYIANEGDGTVSIIDTTTDTVLTTIGHGGATGIGDKPRGIAVDPVRHKAYVTQFTIGTAEGTVAVVDTVTNRVTKVLPHAAAGGIGIGSHPSHIAFDPVSSTAYAANTTDGTVSVIDTVSDLVTEVIGHDSSTGIGASPYGLAIDPGTQRVYVGNSDDDTVSVIGIQSTAAVVRIGGADRFAVSAATSAGTFAPGVPTVYVASGENFPDALSASAAAGVKKSPVLLVTKDSIPAVVAAELRRLRPGNIVIMGGTNTISDALSAALSGFAPATRVGGADRYAVSAALSTREFGVGVPVAYVASGQNFPDALSGSAAAGHLNGPVLLVTKDGVPGTVATELERLKPRKIVVLGGPNSVSDATLTEVVAHTPPGTPAARLSGADRYAVSAAVSADTYPTVASTVYVASGAVFPDALSGSAAAIVNNAPVLLVTKDGISDAVAAELERLNPRRIVVLGGPNTVSDAVVFQLARYIFTL</sequence>
<dbReference type="EMBL" id="JANLCM010000002">
    <property type="protein sequence ID" value="MCS5719344.1"/>
    <property type="molecule type" value="Genomic_DNA"/>
</dbReference>
<evidence type="ECO:0000313" key="2">
    <source>
        <dbReference type="EMBL" id="MCS5719344.1"/>
    </source>
</evidence>
<name>A0ABT2GWN8_9MICO</name>
<dbReference type="RefSeq" id="WP_259508842.1">
    <property type="nucleotide sequence ID" value="NZ_JANLCM010000002.1"/>
</dbReference>
<accession>A0ABT2GWN8</accession>
<comment type="caution">
    <text evidence="2">The sequence shown here is derived from an EMBL/GenBank/DDBJ whole genome shotgun (WGS) entry which is preliminary data.</text>
</comment>
<dbReference type="SUPFAM" id="SSF50974">
    <property type="entry name" value="Nitrous oxide reductase, N-terminal domain"/>
    <property type="match status" value="1"/>
</dbReference>
<evidence type="ECO:0000313" key="3">
    <source>
        <dbReference type="Proteomes" id="UP001165584"/>
    </source>
</evidence>
<proteinExistence type="predicted"/>
<feature type="chain" id="PRO_5046349703" evidence="1">
    <location>
        <begin position="33"/>
        <end position="677"/>
    </location>
</feature>
<reference evidence="2" key="1">
    <citation type="submission" date="2022-08" db="EMBL/GenBank/DDBJ databases">
        <authorList>
            <person name="Deng Y."/>
            <person name="Han X.-F."/>
            <person name="Zhang Y.-Q."/>
        </authorList>
    </citation>
    <scope>NUCLEOTIDE SEQUENCE</scope>
    <source>
        <strain evidence="2">CPCC 205763</strain>
    </source>
</reference>
<gene>
    <name evidence="2" type="ORF">N1027_14495</name>
</gene>
<dbReference type="InterPro" id="IPR015943">
    <property type="entry name" value="WD40/YVTN_repeat-like_dom_sf"/>
</dbReference>
<dbReference type="NCBIfam" id="TIGR02276">
    <property type="entry name" value="beta_rpt_yvtn"/>
    <property type="match status" value="2"/>
</dbReference>
<protein>
    <submittedName>
        <fullName evidence="2">Cell wall-binding repeat-containing protein</fullName>
    </submittedName>
</protein>
<dbReference type="InterPro" id="IPR011964">
    <property type="entry name" value="YVTN_b-propeller_repeat"/>
</dbReference>